<organism evidence="4 5">
    <name type="scientific">Tetrahymena thermophila (strain SB210)</name>
    <dbReference type="NCBI Taxonomy" id="312017"/>
    <lineage>
        <taxon>Eukaryota</taxon>
        <taxon>Sar</taxon>
        <taxon>Alveolata</taxon>
        <taxon>Ciliophora</taxon>
        <taxon>Intramacronucleata</taxon>
        <taxon>Oligohymenophorea</taxon>
        <taxon>Hymenostomatida</taxon>
        <taxon>Tetrahymenina</taxon>
        <taxon>Tetrahymenidae</taxon>
        <taxon>Tetrahymena</taxon>
    </lineage>
</organism>
<gene>
    <name evidence="4" type="ORF">TTHERM_00106800</name>
</gene>
<sequence>MAEEYDPEHRLSQMKKAIQEKAQFIQKNFENQAREAYEQEYNKQIETEKTRITERMTSDRSKFIQEKKIEKSRLVNELRLSKMSKRYGFLEDLKGDIRKELQNRLCNKEDQKKLLKNLILQAMIKLMEPETTLRCLRNDVAVIEGLIKECQTEFNQLVQKECKKTIDSKIKIDRDNFLDEHLLGGIVLTCLNGNIVVSNTIDSRIDFAFQEMLPEIREGLYPDPVRAAHDSKRKQEQLAAQMAAANKTH</sequence>
<name>Q234C4_TETTS</name>
<dbReference type="RefSeq" id="XP_001012324.1">
    <property type="nucleotide sequence ID" value="XM_001012324.3"/>
</dbReference>
<dbReference type="AlphaFoldDB" id="Q234C4"/>
<dbReference type="HOGENOM" id="CLU_073641_2_0_1"/>
<keyword evidence="2" id="KW-0813">Transport</keyword>
<dbReference type="EMBL" id="GG662767">
    <property type="protein sequence ID" value="EAR92079.1"/>
    <property type="molecule type" value="Genomic_DNA"/>
</dbReference>
<dbReference type="KEGG" id="tet:TTHERM_00106800"/>
<protein>
    <submittedName>
        <fullName evidence="4">Vacuolar ATP synthase subunit E</fullName>
    </submittedName>
</protein>
<evidence type="ECO:0000313" key="5">
    <source>
        <dbReference type="Proteomes" id="UP000009168"/>
    </source>
</evidence>
<dbReference type="GeneID" id="7828184"/>
<keyword evidence="3" id="KW-0406">Ion transport</keyword>
<dbReference type="eggNOG" id="KOG1664">
    <property type="taxonomic scope" value="Eukaryota"/>
</dbReference>
<dbReference type="InterPro" id="IPR002842">
    <property type="entry name" value="ATPase_V1_Esu"/>
</dbReference>
<dbReference type="InterPro" id="IPR038495">
    <property type="entry name" value="ATPase_E_C"/>
</dbReference>
<dbReference type="Pfam" id="PF01991">
    <property type="entry name" value="vATP-synt_E"/>
    <property type="match status" value="1"/>
</dbReference>
<keyword evidence="5" id="KW-1185">Reference proteome</keyword>
<dbReference type="InParanoid" id="Q234C4"/>
<dbReference type="GO" id="GO:0046961">
    <property type="term" value="F:proton-transporting ATPase activity, rotational mechanism"/>
    <property type="evidence" value="ECO:0007669"/>
    <property type="project" value="InterPro"/>
</dbReference>
<dbReference type="OMA" id="MMEFREN"/>
<evidence type="ECO:0000256" key="2">
    <source>
        <dbReference type="ARBA" id="ARBA00022448"/>
    </source>
</evidence>
<evidence type="ECO:0000313" key="4">
    <source>
        <dbReference type="EMBL" id="EAR92079.1"/>
    </source>
</evidence>
<dbReference type="Proteomes" id="UP000009168">
    <property type="component" value="Unassembled WGS sequence"/>
</dbReference>
<evidence type="ECO:0000256" key="3">
    <source>
        <dbReference type="ARBA" id="ARBA00023065"/>
    </source>
</evidence>
<dbReference type="OrthoDB" id="10263003at2759"/>
<dbReference type="STRING" id="312017.Q234C4"/>
<evidence type="ECO:0000256" key="1">
    <source>
        <dbReference type="ARBA" id="ARBA00005901"/>
    </source>
</evidence>
<proteinExistence type="inferred from homology"/>
<accession>Q234C4</accession>
<comment type="similarity">
    <text evidence="1">Belongs to the V-ATPase E subunit family.</text>
</comment>
<dbReference type="GO" id="GO:0033178">
    <property type="term" value="C:proton-transporting two-sector ATPase complex, catalytic domain"/>
    <property type="evidence" value="ECO:0007669"/>
    <property type="project" value="InterPro"/>
</dbReference>
<dbReference type="Gene3D" id="3.30.2320.30">
    <property type="entry name" value="ATP synthase, E subunit, C-terminal"/>
    <property type="match status" value="1"/>
</dbReference>
<reference evidence="5" key="1">
    <citation type="journal article" date="2006" name="PLoS Biol.">
        <title>Macronuclear genome sequence of the ciliate Tetrahymena thermophila, a model eukaryote.</title>
        <authorList>
            <person name="Eisen J.A."/>
            <person name="Coyne R.S."/>
            <person name="Wu M."/>
            <person name="Wu D."/>
            <person name="Thiagarajan M."/>
            <person name="Wortman J.R."/>
            <person name="Badger J.H."/>
            <person name="Ren Q."/>
            <person name="Amedeo P."/>
            <person name="Jones K.M."/>
            <person name="Tallon L.J."/>
            <person name="Delcher A.L."/>
            <person name="Salzberg S.L."/>
            <person name="Silva J.C."/>
            <person name="Haas B.J."/>
            <person name="Majoros W.H."/>
            <person name="Farzad M."/>
            <person name="Carlton J.M."/>
            <person name="Smith R.K. Jr."/>
            <person name="Garg J."/>
            <person name="Pearlman R.E."/>
            <person name="Karrer K.M."/>
            <person name="Sun L."/>
            <person name="Manning G."/>
            <person name="Elde N.C."/>
            <person name="Turkewitz A.P."/>
            <person name="Asai D.J."/>
            <person name="Wilkes D.E."/>
            <person name="Wang Y."/>
            <person name="Cai H."/>
            <person name="Collins K."/>
            <person name="Stewart B.A."/>
            <person name="Lee S.R."/>
            <person name="Wilamowska K."/>
            <person name="Weinberg Z."/>
            <person name="Ruzzo W.L."/>
            <person name="Wloga D."/>
            <person name="Gaertig J."/>
            <person name="Frankel J."/>
            <person name="Tsao C.-C."/>
            <person name="Gorovsky M.A."/>
            <person name="Keeling P.J."/>
            <person name="Waller R.F."/>
            <person name="Patron N.J."/>
            <person name="Cherry J.M."/>
            <person name="Stover N.A."/>
            <person name="Krieger C.J."/>
            <person name="del Toro C."/>
            <person name="Ryder H.F."/>
            <person name="Williamson S.C."/>
            <person name="Barbeau R.A."/>
            <person name="Hamilton E.P."/>
            <person name="Orias E."/>
        </authorList>
    </citation>
    <scope>NUCLEOTIDE SEQUENCE [LARGE SCALE GENOMIC DNA]</scope>
    <source>
        <strain evidence="5">SB210</strain>
    </source>
</reference>
<dbReference type="SUPFAM" id="SSF160527">
    <property type="entry name" value="V-type ATPase subunit E-like"/>
    <property type="match status" value="1"/>
</dbReference>
<dbReference type="PANTHER" id="PTHR45715">
    <property type="entry name" value="ATPASE H+-TRANSPORTING V1 SUBUNIT E1A-RELATED"/>
    <property type="match status" value="1"/>
</dbReference>